<dbReference type="GO" id="GO:0016020">
    <property type="term" value="C:membrane"/>
    <property type="evidence" value="ECO:0007669"/>
    <property type="project" value="UniProtKB-SubCell"/>
</dbReference>
<evidence type="ECO:0000259" key="6">
    <source>
        <dbReference type="PROSITE" id="PS50850"/>
    </source>
</evidence>
<feature type="transmembrane region" description="Helical" evidence="5">
    <location>
        <begin position="239"/>
        <end position="258"/>
    </location>
</feature>
<dbReference type="GO" id="GO:0022857">
    <property type="term" value="F:transmembrane transporter activity"/>
    <property type="evidence" value="ECO:0007669"/>
    <property type="project" value="InterPro"/>
</dbReference>
<dbReference type="OMA" id="FFGAWQF"/>
<feature type="transmembrane region" description="Helical" evidence="5">
    <location>
        <begin position="304"/>
        <end position="324"/>
    </location>
</feature>
<dbReference type="STRING" id="1037660.A0A066VWK7"/>
<feature type="domain" description="Major facilitator superfamily (MFS) profile" evidence="6">
    <location>
        <begin position="33"/>
        <end position="494"/>
    </location>
</feature>
<dbReference type="GeneID" id="25263224"/>
<keyword evidence="8" id="KW-1185">Reference proteome</keyword>
<dbReference type="EMBL" id="JMSN01000037">
    <property type="protein sequence ID" value="KDN46122.1"/>
    <property type="molecule type" value="Genomic_DNA"/>
</dbReference>
<evidence type="ECO:0000256" key="1">
    <source>
        <dbReference type="ARBA" id="ARBA00004141"/>
    </source>
</evidence>
<feature type="transmembrane region" description="Helical" evidence="5">
    <location>
        <begin position="123"/>
        <end position="148"/>
    </location>
</feature>
<feature type="transmembrane region" description="Helical" evidence="5">
    <location>
        <begin position="71"/>
        <end position="91"/>
    </location>
</feature>
<evidence type="ECO:0000313" key="8">
    <source>
        <dbReference type="Proteomes" id="UP000027361"/>
    </source>
</evidence>
<accession>A0A066VWK7</accession>
<sequence length="502" mass="53281">MAVAGIEAALQGASGLSQARPGMLPTPIAEIAFILVCSTGQFFFSSLIGNVTITQVILVDRFNMANSQAPWLNGAYLLANGLSVTLSGAIADISGARTLIIAALAWLSAWCIVGAIVGLRNPIIFLLVRAMQGLAVGALTSSSISYLGRVYKPGMRKNRVFSVMSSLAPFGFVIGGIQGGALSNRLEWIFGSNAVLAFVAFVAAAKYAPKEQTMRAFENLTTSTTITTAAPGGKRRFDYIGATLAIISCGLLIFGLTQGSSAHWSPYTYASVIAGLAMLAVFVYAESKVAQPLVPNSLWRIKGFLPLSLSYFLSFGCFTAYQFYAVQFWLRVQKVTPLTASLYLLPNAFVGVLATFLVARLFHVVPGHIILGAGAFACALGPAFFLPQRPDTPYWVLSMPGIALSTFAPDLSFAAASIFITSNVSRRYQGVAGSMLITLQNLSSAILTSLSETVAASVGDPSLTISMLHAAWWFDLAGGVVALLVAIFALRIPKAEEKEHLQ</sequence>
<dbReference type="InterPro" id="IPR020846">
    <property type="entry name" value="MFS_dom"/>
</dbReference>
<dbReference type="InterPro" id="IPR011701">
    <property type="entry name" value="MFS"/>
</dbReference>
<dbReference type="PANTHER" id="PTHR42718:SF41">
    <property type="entry name" value="MFS TRANSPORTER OF UNKOWN SPECIFICITY (AFU_ORTHOLOGUE AFUA_5G09940)-RELATED"/>
    <property type="match status" value="1"/>
</dbReference>
<dbReference type="RefSeq" id="XP_013243437.1">
    <property type="nucleotide sequence ID" value="XM_013387983.1"/>
</dbReference>
<evidence type="ECO:0000256" key="4">
    <source>
        <dbReference type="ARBA" id="ARBA00023136"/>
    </source>
</evidence>
<dbReference type="Pfam" id="PF07690">
    <property type="entry name" value="MFS_1"/>
    <property type="match status" value="1"/>
</dbReference>
<feature type="transmembrane region" description="Helical" evidence="5">
    <location>
        <begin position="394"/>
        <end position="419"/>
    </location>
</feature>
<comment type="subcellular location">
    <subcellularLocation>
        <location evidence="1">Membrane</location>
        <topology evidence="1">Multi-pass membrane protein</topology>
    </subcellularLocation>
</comment>
<dbReference type="HOGENOM" id="CLU_000960_27_2_1"/>
<feature type="transmembrane region" description="Helical" evidence="5">
    <location>
        <begin position="98"/>
        <end position="117"/>
    </location>
</feature>
<evidence type="ECO:0000313" key="7">
    <source>
        <dbReference type="EMBL" id="KDN46122.1"/>
    </source>
</evidence>
<feature type="transmembrane region" description="Helical" evidence="5">
    <location>
        <begin position="264"/>
        <end position="284"/>
    </location>
</feature>
<reference evidence="7 8" key="1">
    <citation type="submission" date="2014-05" db="EMBL/GenBank/DDBJ databases">
        <title>Draft genome sequence of a rare smut relative, Tilletiaria anomala UBC 951.</title>
        <authorList>
            <consortium name="DOE Joint Genome Institute"/>
            <person name="Toome M."/>
            <person name="Kuo A."/>
            <person name="Henrissat B."/>
            <person name="Lipzen A."/>
            <person name="Tritt A."/>
            <person name="Yoshinaga Y."/>
            <person name="Zane M."/>
            <person name="Barry K."/>
            <person name="Grigoriev I.V."/>
            <person name="Spatafora J.W."/>
            <person name="Aimea M.C."/>
        </authorList>
    </citation>
    <scope>NUCLEOTIDE SEQUENCE [LARGE SCALE GENOMIC DNA]</scope>
    <source>
        <strain evidence="7 8">UBC 951</strain>
    </source>
</reference>
<evidence type="ECO:0000256" key="5">
    <source>
        <dbReference type="SAM" id="Phobius"/>
    </source>
</evidence>
<evidence type="ECO:0000256" key="3">
    <source>
        <dbReference type="ARBA" id="ARBA00022989"/>
    </source>
</evidence>
<evidence type="ECO:0000256" key="2">
    <source>
        <dbReference type="ARBA" id="ARBA00022692"/>
    </source>
</evidence>
<proteinExistence type="predicted"/>
<feature type="transmembrane region" description="Helical" evidence="5">
    <location>
        <begin position="28"/>
        <end position="51"/>
    </location>
</feature>
<dbReference type="Gene3D" id="1.20.1250.20">
    <property type="entry name" value="MFS general substrate transporter like domains"/>
    <property type="match status" value="2"/>
</dbReference>
<feature type="transmembrane region" description="Helical" evidence="5">
    <location>
        <begin position="431"/>
        <end position="450"/>
    </location>
</feature>
<feature type="transmembrane region" description="Helical" evidence="5">
    <location>
        <begin position="160"/>
        <end position="182"/>
    </location>
</feature>
<dbReference type="PANTHER" id="PTHR42718">
    <property type="entry name" value="MAJOR FACILITATOR SUPERFAMILY MULTIDRUG TRANSPORTER MFSC"/>
    <property type="match status" value="1"/>
</dbReference>
<comment type="caution">
    <text evidence="7">The sequence shown here is derived from an EMBL/GenBank/DDBJ whole genome shotgun (WGS) entry which is preliminary data.</text>
</comment>
<feature type="transmembrane region" description="Helical" evidence="5">
    <location>
        <begin position="369"/>
        <end position="388"/>
    </location>
</feature>
<feature type="transmembrane region" description="Helical" evidence="5">
    <location>
        <begin position="188"/>
        <end position="208"/>
    </location>
</feature>
<dbReference type="AlphaFoldDB" id="A0A066VWK7"/>
<organism evidence="7 8">
    <name type="scientific">Tilletiaria anomala (strain ATCC 24038 / CBS 436.72 / UBC 951)</name>
    <dbReference type="NCBI Taxonomy" id="1037660"/>
    <lineage>
        <taxon>Eukaryota</taxon>
        <taxon>Fungi</taxon>
        <taxon>Dikarya</taxon>
        <taxon>Basidiomycota</taxon>
        <taxon>Ustilaginomycotina</taxon>
        <taxon>Exobasidiomycetes</taxon>
        <taxon>Georgefischeriales</taxon>
        <taxon>Tilletiariaceae</taxon>
        <taxon>Tilletiaria</taxon>
    </lineage>
</organism>
<keyword evidence="4 5" id="KW-0472">Membrane</keyword>
<dbReference type="InterPro" id="IPR036259">
    <property type="entry name" value="MFS_trans_sf"/>
</dbReference>
<keyword evidence="2 5" id="KW-0812">Transmembrane</keyword>
<keyword evidence="3 5" id="KW-1133">Transmembrane helix</keyword>
<feature type="transmembrane region" description="Helical" evidence="5">
    <location>
        <begin position="470"/>
        <end position="490"/>
    </location>
</feature>
<feature type="transmembrane region" description="Helical" evidence="5">
    <location>
        <begin position="344"/>
        <end position="362"/>
    </location>
</feature>
<gene>
    <name evidence="7" type="ORF">K437DRAFT_246693</name>
</gene>
<dbReference type="SUPFAM" id="SSF103473">
    <property type="entry name" value="MFS general substrate transporter"/>
    <property type="match status" value="1"/>
</dbReference>
<protein>
    <submittedName>
        <fullName evidence="7">MFS general substrate transporter</fullName>
    </submittedName>
</protein>
<dbReference type="Proteomes" id="UP000027361">
    <property type="component" value="Unassembled WGS sequence"/>
</dbReference>
<dbReference type="InParanoid" id="A0A066VWK7"/>
<dbReference type="FunCoup" id="A0A066VWK7">
    <property type="interactions" value="16"/>
</dbReference>
<dbReference type="PROSITE" id="PS50850">
    <property type="entry name" value="MFS"/>
    <property type="match status" value="1"/>
</dbReference>
<dbReference type="OrthoDB" id="440755at2759"/>
<name>A0A066VWK7_TILAU</name>